<feature type="domain" description="Methyltransferase" evidence="1">
    <location>
        <begin position="51"/>
        <end position="141"/>
    </location>
</feature>
<dbReference type="GO" id="GO:0032259">
    <property type="term" value="P:methylation"/>
    <property type="evidence" value="ECO:0007669"/>
    <property type="project" value="UniProtKB-KW"/>
</dbReference>
<name>A0ABV9DQN0_9ACTN</name>
<sequence>MSDDGARVSGIYRRADLYADIYAGRGKDYAGDAERITALVRGRGGGTASLLDVACGTGSHLAHFRDSFAHVEGVDLAEDMVRVARRDLPGVPVHTGDMRDFRLGRRFSAITCLFSSIGYLPGPAAVEAAVACFARHLEPGGVIVLEPWYFPQTALERHVVGDVVAVGGRTIARVSRNVREGAAHRMTVHYIVAHPDEGVQHFTDEHVLAVIERERYEKAFTAAGCTVEYLPGAGPGLFVGVREAG</sequence>
<dbReference type="InterPro" id="IPR041698">
    <property type="entry name" value="Methyltransf_25"/>
</dbReference>
<comment type="caution">
    <text evidence="2">The sequence shown here is derived from an EMBL/GenBank/DDBJ whole genome shotgun (WGS) entry which is preliminary data.</text>
</comment>
<organism evidence="2 3">
    <name type="scientific">Nocardiopsis mangrovi</name>
    <dbReference type="NCBI Taxonomy" id="1179818"/>
    <lineage>
        <taxon>Bacteria</taxon>
        <taxon>Bacillati</taxon>
        <taxon>Actinomycetota</taxon>
        <taxon>Actinomycetes</taxon>
        <taxon>Streptosporangiales</taxon>
        <taxon>Nocardiopsidaceae</taxon>
        <taxon>Nocardiopsis</taxon>
    </lineage>
</organism>
<evidence type="ECO:0000259" key="1">
    <source>
        <dbReference type="Pfam" id="PF13649"/>
    </source>
</evidence>
<keyword evidence="2" id="KW-0808">Transferase</keyword>
<keyword evidence="3" id="KW-1185">Reference proteome</keyword>
<dbReference type="Pfam" id="PF13649">
    <property type="entry name" value="Methyltransf_25"/>
    <property type="match status" value="1"/>
</dbReference>
<dbReference type="PANTHER" id="PTHR43591:SF110">
    <property type="entry name" value="RHODANESE DOMAIN-CONTAINING PROTEIN"/>
    <property type="match status" value="1"/>
</dbReference>
<dbReference type="Gene3D" id="2.20.130.10">
    <property type="entry name" value="CAC2371-like domains"/>
    <property type="match status" value="1"/>
</dbReference>
<evidence type="ECO:0000313" key="2">
    <source>
        <dbReference type="EMBL" id="MFC4560987.1"/>
    </source>
</evidence>
<dbReference type="Gene3D" id="3.40.50.150">
    <property type="entry name" value="Vaccinia Virus protein VP39"/>
    <property type="match status" value="1"/>
</dbReference>
<dbReference type="PANTHER" id="PTHR43591">
    <property type="entry name" value="METHYLTRANSFERASE"/>
    <property type="match status" value="1"/>
</dbReference>
<dbReference type="CDD" id="cd02440">
    <property type="entry name" value="AdoMet_MTases"/>
    <property type="match status" value="1"/>
</dbReference>
<dbReference type="EMBL" id="JBHSFQ010000002">
    <property type="protein sequence ID" value="MFC4560987.1"/>
    <property type="molecule type" value="Genomic_DNA"/>
</dbReference>
<gene>
    <name evidence="2" type="ORF">ACFO4E_03850</name>
</gene>
<dbReference type="SUPFAM" id="SSF53335">
    <property type="entry name" value="S-adenosyl-L-methionine-dependent methyltransferases"/>
    <property type="match status" value="1"/>
</dbReference>
<dbReference type="RefSeq" id="WP_378571585.1">
    <property type="nucleotide sequence ID" value="NZ_JBHSFQ010000002.1"/>
</dbReference>
<evidence type="ECO:0000313" key="3">
    <source>
        <dbReference type="Proteomes" id="UP001595923"/>
    </source>
</evidence>
<accession>A0ABV9DQN0</accession>
<proteinExistence type="predicted"/>
<keyword evidence="2" id="KW-0489">Methyltransferase</keyword>
<reference evidence="3" key="1">
    <citation type="journal article" date="2019" name="Int. J. Syst. Evol. Microbiol.">
        <title>The Global Catalogue of Microorganisms (GCM) 10K type strain sequencing project: providing services to taxonomists for standard genome sequencing and annotation.</title>
        <authorList>
            <consortium name="The Broad Institute Genomics Platform"/>
            <consortium name="The Broad Institute Genome Sequencing Center for Infectious Disease"/>
            <person name="Wu L."/>
            <person name="Ma J."/>
        </authorList>
    </citation>
    <scope>NUCLEOTIDE SEQUENCE [LARGE SCALE GENOMIC DNA]</scope>
    <source>
        <strain evidence="3">XZYJ18</strain>
    </source>
</reference>
<dbReference type="Proteomes" id="UP001595923">
    <property type="component" value="Unassembled WGS sequence"/>
</dbReference>
<dbReference type="InterPro" id="IPR029063">
    <property type="entry name" value="SAM-dependent_MTases_sf"/>
</dbReference>
<protein>
    <submittedName>
        <fullName evidence="2">Class I SAM-dependent methyltransferase</fullName>
    </submittedName>
</protein>
<dbReference type="GO" id="GO:0008168">
    <property type="term" value="F:methyltransferase activity"/>
    <property type="evidence" value="ECO:0007669"/>
    <property type="project" value="UniProtKB-KW"/>
</dbReference>